<dbReference type="CDD" id="cd00190">
    <property type="entry name" value="Tryp_SPc"/>
    <property type="match status" value="1"/>
</dbReference>
<dbReference type="Proteomes" id="UP001175271">
    <property type="component" value="Unassembled WGS sequence"/>
</dbReference>
<comment type="caution">
    <text evidence="6">The sequence shown here is derived from an EMBL/GenBank/DDBJ whole genome shotgun (WGS) entry which is preliminary data.</text>
</comment>
<dbReference type="InterPro" id="IPR051487">
    <property type="entry name" value="Ser/Thr_Proteases_Immune/Dev"/>
</dbReference>
<name>A0AA39I102_9BILA</name>
<organism evidence="6 7">
    <name type="scientific">Steinernema hermaphroditum</name>
    <dbReference type="NCBI Taxonomy" id="289476"/>
    <lineage>
        <taxon>Eukaryota</taxon>
        <taxon>Metazoa</taxon>
        <taxon>Ecdysozoa</taxon>
        <taxon>Nematoda</taxon>
        <taxon>Chromadorea</taxon>
        <taxon>Rhabditida</taxon>
        <taxon>Tylenchina</taxon>
        <taxon>Panagrolaimomorpha</taxon>
        <taxon>Strongyloidoidea</taxon>
        <taxon>Steinernematidae</taxon>
        <taxon>Steinernema</taxon>
    </lineage>
</organism>
<evidence type="ECO:0000313" key="6">
    <source>
        <dbReference type="EMBL" id="KAK0414568.1"/>
    </source>
</evidence>
<dbReference type="SUPFAM" id="SSF50494">
    <property type="entry name" value="Trypsin-like serine proteases"/>
    <property type="match status" value="1"/>
</dbReference>
<dbReference type="SMART" id="SM00020">
    <property type="entry name" value="Tryp_SPc"/>
    <property type="match status" value="1"/>
</dbReference>
<dbReference type="InterPro" id="IPR043504">
    <property type="entry name" value="Peptidase_S1_PA_chymotrypsin"/>
</dbReference>
<dbReference type="InterPro" id="IPR033116">
    <property type="entry name" value="TRYPSIN_SER"/>
</dbReference>
<feature type="signal peptide" evidence="4">
    <location>
        <begin position="1"/>
        <end position="16"/>
    </location>
</feature>
<keyword evidence="3" id="KW-0378">Hydrolase</keyword>
<keyword evidence="3" id="KW-0645">Protease</keyword>
<sequence length="272" mass="30144">MRLLLSCLALAGLSFAAPPVLPAPNHATSELIFGGHRANQGNFPYYVYLHSCGGSLITPKHILTAAHCILDSTLGNTAVMGLTDNEEYEKQEGVQIRTIVKISGHKEWNDTAKHNDIAILEVDKPFEITRYVQLIDIKSDDTELQKLYWTVAAGFGMSGVKKNDDGRPTGIWPRYLLYTYIPLVDEKYCAKVWWQYYWDKFICAGAEKQGVGSGDSGGPLAVNSDGKYFQIGVVAFSAIGFYDQAKIPAVYTRTASYCDWMTENTDGAFKCI</sequence>
<dbReference type="GO" id="GO:0004252">
    <property type="term" value="F:serine-type endopeptidase activity"/>
    <property type="evidence" value="ECO:0007669"/>
    <property type="project" value="InterPro"/>
</dbReference>
<gene>
    <name evidence="6" type="ORF">QR680_011501</name>
</gene>
<dbReference type="PROSITE" id="PS50240">
    <property type="entry name" value="TRYPSIN_DOM"/>
    <property type="match status" value="1"/>
</dbReference>
<dbReference type="FunFam" id="2.40.10.10:FF:000068">
    <property type="entry name" value="transmembrane protease serine 2"/>
    <property type="match status" value="1"/>
</dbReference>
<dbReference type="InterPro" id="IPR001314">
    <property type="entry name" value="Peptidase_S1A"/>
</dbReference>
<dbReference type="InterPro" id="IPR009003">
    <property type="entry name" value="Peptidase_S1_PA"/>
</dbReference>
<evidence type="ECO:0000256" key="3">
    <source>
        <dbReference type="RuleBase" id="RU363034"/>
    </source>
</evidence>
<dbReference type="InterPro" id="IPR001254">
    <property type="entry name" value="Trypsin_dom"/>
</dbReference>
<reference evidence="6" key="1">
    <citation type="submission" date="2023-06" db="EMBL/GenBank/DDBJ databases">
        <title>Genomic analysis of the entomopathogenic nematode Steinernema hermaphroditum.</title>
        <authorList>
            <person name="Schwarz E.M."/>
            <person name="Heppert J.K."/>
            <person name="Baniya A."/>
            <person name="Schwartz H.T."/>
            <person name="Tan C.-H."/>
            <person name="Antoshechkin I."/>
            <person name="Sternberg P.W."/>
            <person name="Goodrich-Blair H."/>
            <person name="Dillman A.R."/>
        </authorList>
    </citation>
    <scope>NUCLEOTIDE SEQUENCE</scope>
    <source>
        <strain evidence="6">PS9179</strain>
        <tissue evidence="6">Whole animal</tissue>
    </source>
</reference>
<evidence type="ECO:0000259" key="5">
    <source>
        <dbReference type="PROSITE" id="PS50240"/>
    </source>
</evidence>
<keyword evidence="3" id="KW-0720">Serine protease</keyword>
<dbReference type="EMBL" id="JAUCMV010000002">
    <property type="protein sequence ID" value="KAK0414568.1"/>
    <property type="molecule type" value="Genomic_DNA"/>
</dbReference>
<dbReference type="InterPro" id="IPR018114">
    <property type="entry name" value="TRYPSIN_HIS"/>
</dbReference>
<dbReference type="PROSITE" id="PS00135">
    <property type="entry name" value="TRYPSIN_SER"/>
    <property type="match status" value="1"/>
</dbReference>
<keyword evidence="1" id="KW-1015">Disulfide bond</keyword>
<feature type="domain" description="Peptidase S1" evidence="5">
    <location>
        <begin position="32"/>
        <end position="266"/>
    </location>
</feature>
<protein>
    <recommendedName>
        <fullName evidence="5">Peptidase S1 domain-containing protein</fullName>
    </recommendedName>
</protein>
<comment type="similarity">
    <text evidence="2">Belongs to the peptidase S1 family. CLIP subfamily.</text>
</comment>
<dbReference type="PROSITE" id="PS00134">
    <property type="entry name" value="TRYPSIN_HIS"/>
    <property type="match status" value="1"/>
</dbReference>
<evidence type="ECO:0000256" key="4">
    <source>
        <dbReference type="SAM" id="SignalP"/>
    </source>
</evidence>
<keyword evidence="4" id="KW-0732">Signal</keyword>
<feature type="chain" id="PRO_5041406973" description="Peptidase S1 domain-containing protein" evidence="4">
    <location>
        <begin position="17"/>
        <end position="272"/>
    </location>
</feature>
<dbReference type="PRINTS" id="PR00722">
    <property type="entry name" value="CHYMOTRYPSIN"/>
</dbReference>
<dbReference type="Pfam" id="PF00089">
    <property type="entry name" value="Trypsin"/>
    <property type="match status" value="1"/>
</dbReference>
<dbReference type="PANTHER" id="PTHR24256">
    <property type="entry name" value="TRYPTASE-RELATED"/>
    <property type="match status" value="1"/>
</dbReference>
<accession>A0AA39I102</accession>
<dbReference type="GO" id="GO:0006508">
    <property type="term" value="P:proteolysis"/>
    <property type="evidence" value="ECO:0007669"/>
    <property type="project" value="UniProtKB-KW"/>
</dbReference>
<evidence type="ECO:0000313" key="7">
    <source>
        <dbReference type="Proteomes" id="UP001175271"/>
    </source>
</evidence>
<evidence type="ECO:0000256" key="2">
    <source>
        <dbReference type="ARBA" id="ARBA00024195"/>
    </source>
</evidence>
<dbReference type="Gene3D" id="2.40.10.10">
    <property type="entry name" value="Trypsin-like serine proteases"/>
    <property type="match status" value="1"/>
</dbReference>
<dbReference type="AlphaFoldDB" id="A0AA39I102"/>
<evidence type="ECO:0000256" key="1">
    <source>
        <dbReference type="ARBA" id="ARBA00023157"/>
    </source>
</evidence>
<keyword evidence="7" id="KW-1185">Reference proteome</keyword>
<proteinExistence type="inferred from homology"/>